<dbReference type="EMBL" id="JAEPRB010000384">
    <property type="protein sequence ID" value="KAG2216589.1"/>
    <property type="molecule type" value="Genomic_DNA"/>
</dbReference>
<proteinExistence type="predicted"/>
<dbReference type="OrthoDB" id="2986351at2759"/>
<evidence type="ECO:0000313" key="2">
    <source>
        <dbReference type="EMBL" id="KAG2216589.1"/>
    </source>
</evidence>
<dbReference type="AlphaFoldDB" id="A0A8H7RT57"/>
<dbReference type="Proteomes" id="UP000646827">
    <property type="component" value="Unassembled WGS sequence"/>
</dbReference>
<dbReference type="PANTHER" id="PTHR46579">
    <property type="entry name" value="F5/8 TYPE C DOMAIN-CONTAINING PROTEIN-RELATED"/>
    <property type="match status" value="1"/>
</dbReference>
<feature type="compositionally biased region" description="Polar residues" evidence="1">
    <location>
        <begin position="84"/>
        <end position="93"/>
    </location>
</feature>
<protein>
    <submittedName>
        <fullName evidence="2">Uncharacterized protein</fullName>
    </submittedName>
</protein>
<reference evidence="2 3" key="1">
    <citation type="submission" date="2020-12" db="EMBL/GenBank/DDBJ databases">
        <title>Metabolic potential, ecology and presence of endohyphal bacteria is reflected in genomic diversity of Mucoromycotina.</title>
        <authorList>
            <person name="Muszewska A."/>
            <person name="Okrasinska A."/>
            <person name="Steczkiewicz K."/>
            <person name="Drgas O."/>
            <person name="Orlowska M."/>
            <person name="Perlinska-Lenart U."/>
            <person name="Aleksandrzak-Piekarczyk T."/>
            <person name="Szatraj K."/>
            <person name="Zielenkiewicz U."/>
            <person name="Pilsyk S."/>
            <person name="Malc E."/>
            <person name="Mieczkowski P."/>
            <person name="Kruszewska J.S."/>
            <person name="Biernat P."/>
            <person name="Pawlowska J."/>
        </authorList>
    </citation>
    <scope>NUCLEOTIDE SEQUENCE [LARGE SCALE GENOMIC DNA]</scope>
    <source>
        <strain evidence="2 3">CBS 142.35</strain>
    </source>
</reference>
<keyword evidence="3" id="KW-1185">Reference proteome</keyword>
<sequence length="838" mass="95238">MKRKQRTQDSQDALYDNSSNDSVYDDYYQSLNTIENRNVSAPLIASVSSPSLIQATERELSSLTEIEPVSTTLLQPPVPPIEGQPSTGTTSSAPLEFDFKRTIPERMAEKASLQIKRIVDRGGIPIASHDDILNVINSTIISYFDSEHEFIFSLYRTNKLADKVYPVSSKEFDCCINGCKMYYNDDTSSECFSCRQPRYNKEHKPRSTVSILPLAEQLALRLQDQETKEKLIYRHNYKHRDGIYDDIFAGKTYQKLKKEGLFNNKYDIALLMAWDQFSPYEQKKNHSFGIIHFVVLNLDKTIRYQNKNMLTIALTPGPLSVKDLWLFLGPTMKDLDDSATKGIKIEIGKENITVKAHLLGVTGDIPAIKTLANVQSHTSFFGCRICPLPGMHDENGFGMYFNDVDNEYNMEWRTKKEFLEGTESGIVGPCKFAHLYTFLSAEFFTGDEMHMIGHGISHQFYDLLIGQYNLKTEWNKAHENPFQIDNIAEVLEIPLLKTSDARKAAMSLVRACQTALSYSITRQQADVVESDIKEWHSYLRTLINSQILSVSVFTPNQHYLSHVPELIRRMGPMVYYSCRCLERMVGVYSNLLRKSANPSMDVNKYVRNLAIGPYIDTVCGTTNNKGPSKYVYYVDDCNQDAAEIHGKLKKADMNAIIQDLGGVNGGELKRAMISYNRQNGRNVTINTRFKYGQRMWIGGNTFSSLIAHRETSRAAYIVRIELNVDVNLCKGKGSIDATGPQYYFGEIPFFMVHKQGQDKRILVPIYVYERPSIDPSSGSVYITSTSLKRLIIINPESINNFCGTLTYGTRSYFIWPRMISHHPVVMAMIHGAVKNIFT</sequence>
<comment type="caution">
    <text evidence="2">The sequence shown here is derived from an EMBL/GenBank/DDBJ whole genome shotgun (WGS) entry which is preliminary data.</text>
</comment>
<feature type="region of interest" description="Disordered" evidence="1">
    <location>
        <begin position="73"/>
        <end position="94"/>
    </location>
</feature>
<evidence type="ECO:0000256" key="1">
    <source>
        <dbReference type="SAM" id="MobiDB-lite"/>
    </source>
</evidence>
<feature type="region of interest" description="Disordered" evidence="1">
    <location>
        <begin position="1"/>
        <end position="21"/>
    </location>
</feature>
<name>A0A8H7RT57_9FUNG</name>
<accession>A0A8H7RT57</accession>
<dbReference type="PANTHER" id="PTHR46579:SF1">
    <property type="entry name" value="F5_8 TYPE C DOMAIN-CONTAINING PROTEIN"/>
    <property type="match status" value="1"/>
</dbReference>
<gene>
    <name evidence="2" type="ORF">INT45_004510</name>
</gene>
<organism evidence="2 3">
    <name type="scientific">Circinella minor</name>
    <dbReference type="NCBI Taxonomy" id="1195481"/>
    <lineage>
        <taxon>Eukaryota</taxon>
        <taxon>Fungi</taxon>
        <taxon>Fungi incertae sedis</taxon>
        <taxon>Mucoromycota</taxon>
        <taxon>Mucoromycotina</taxon>
        <taxon>Mucoromycetes</taxon>
        <taxon>Mucorales</taxon>
        <taxon>Lichtheimiaceae</taxon>
        <taxon>Circinella</taxon>
    </lineage>
</organism>
<evidence type="ECO:0000313" key="3">
    <source>
        <dbReference type="Proteomes" id="UP000646827"/>
    </source>
</evidence>